<dbReference type="AlphaFoldDB" id="A0A4Q1HPG9"/>
<organism evidence="1 2">
    <name type="scientific">Achromobacter aloeverae</name>
    <dbReference type="NCBI Taxonomy" id="1750518"/>
    <lineage>
        <taxon>Bacteria</taxon>
        <taxon>Pseudomonadati</taxon>
        <taxon>Pseudomonadota</taxon>
        <taxon>Betaproteobacteria</taxon>
        <taxon>Burkholderiales</taxon>
        <taxon>Alcaligenaceae</taxon>
        <taxon>Achromobacter</taxon>
    </lineage>
</organism>
<gene>
    <name evidence="1" type="ORF">C7R54_09820</name>
</gene>
<sequence>MKICSHKGLVIAILTRNEHCPPHVHVGTERWNARFTFSFWHNGVRLWDVTPARNEPTVVVLEELRQAIKRPLHLRKARGLWWRSRQTLCLDRQWWDVEGEEVVSARAPRAGALAIESARFDAQSYKTVLTLAGRSTPLEIEL</sequence>
<proteinExistence type="predicted"/>
<accession>A0A4Q1HPG9</accession>
<dbReference type="Proteomes" id="UP000290849">
    <property type="component" value="Unassembled WGS sequence"/>
</dbReference>
<reference evidence="1 2" key="1">
    <citation type="journal article" date="2017" name="Int. J. Syst. Evol. Microbiol.">
        <title>Achromobacter aloeverae sp. nov., isolated from the root of Aloe vera (L.) Burm.f.</title>
        <authorList>
            <person name="Kuncharoen N."/>
            <person name="Muramatsu Y."/>
            <person name="Shibata C."/>
            <person name="Kamakura Y."/>
            <person name="Nakagawa Y."/>
            <person name="Tanasupawat S."/>
        </authorList>
    </citation>
    <scope>NUCLEOTIDE SEQUENCE [LARGE SCALE GENOMIC DNA]</scope>
    <source>
        <strain evidence="1 2">AVA-1</strain>
    </source>
</reference>
<keyword evidence="2" id="KW-1185">Reference proteome</keyword>
<name>A0A4Q1HPG9_9BURK</name>
<evidence type="ECO:0000313" key="1">
    <source>
        <dbReference type="EMBL" id="RXN91434.1"/>
    </source>
</evidence>
<protein>
    <submittedName>
        <fullName evidence="1">DUF4160 domain-containing protein</fullName>
    </submittedName>
</protein>
<comment type="caution">
    <text evidence="1">The sequence shown here is derived from an EMBL/GenBank/DDBJ whole genome shotgun (WGS) entry which is preliminary data.</text>
</comment>
<evidence type="ECO:0000313" key="2">
    <source>
        <dbReference type="Proteomes" id="UP000290849"/>
    </source>
</evidence>
<dbReference type="EMBL" id="PYAL01000002">
    <property type="protein sequence ID" value="RXN91434.1"/>
    <property type="molecule type" value="Genomic_DNA"/>
</dbReference>